<proteinExistence type="predicted"/>
<reference evidence="1" key="1">
    <citation type="submission" date="2023-09" db="EMBL/GenBank/DDBJ databases">
        <title>Vallitalea sediminicola and Vallitalea maricola sp. nov., anaerobic bacteria isolated from marine sediment.</title>
        <authorList>
            <person name="Hirano S."/>
            <person name="Maeda A."/>
            <person name="Terahara T."/>
            <person name="Mori K."/>
            <person name="Hamada M."/>
            <person name="Matsumoto R."/>
            <person name="Kobayashi T."/>
        </authorList>
    </citation>
    <scope>NUCLEOTIDE SEQUENCE</scope>
    <source>
        <strain evidence="1">AN17-2</strain>
    </source>
</reference>
<accession>A0ACB5UNI8</accession>
<evidence type="ECO:0000313" key="2">
    <source>
        <dbReference type="Proteomes" id="UP001374599"/>
    </source>
</evidence>
<gene>
    <name evidence="1" type="ORF">AN2V17_33250</name>
</gene>
<protein>
    <submittedName>
        <fullName evidence="1">Uncharacterized protein</fullName>
    </submittedName>
</protein>
<dbReference type="EMBL" id="BTPU01000060">
    <property type="protein sequence ID" value="GMQ64088.1"/>
    <property type="molecule type" value="Genomic_DNA"/>
</dbReference>
<name>A0ACB5UNI8_9FIRM</name>
<sequence length="601" mass="65991">MKKLNKLVALLLMVVMVLSVAGCGSKKDDTAGSMDLSKGTESNTDTTKDDDTKKDDDAEAFNLEEGINAYYANMPDHIYKINQKEFIDKVKANDDMVVVDIRTEEDYKKGHVKGAYNAPWGPAIAENITKISQDKEVFIYCYSGQTAGQAVMTLNLAGINARSVNLGFNFGISKVEGYEDVIEETVNEFGSETYDVPKEVQTALTDYYNGLADVKDTKFKNYKVSEDNLKAMIDNKEDFYLLSIRGEKDFNEGHIAGASNIPWGAGMEKQFATLPKDKPVVVYCYTGQTAGQTVAGLRLLGIDAVSLNGGLGMDANAPLGWSNKGYEVVADGVVEAGVNSYFANMPEHIYKINQKEFIEKVKADEDMVIVDIRTAEDYKKGHVKGAYNAPWGPAIAENITKISQDKDVYIYCYSGQTAGQAVMTLNLAGINARSVNLGFNFGISKVEGYEDVIEETVNEFGSETYDVPEEVKAALTAYYNGLADVKETKFKNYKVSEKNLKTMIDDKEDFYLLSIRSAKDFEEGHIAGASNIPWGAGMEKQFGTLPKDKPVVVYCYTGQTAGQTVAALRLLGYDAVSLNGGMGMEINAPLGWINNEFEVVK</sequence>
<dbReference type="Proteomes" id="UP001374599">
    <property type="component" value="Unassembled WGS sequence"/>
</dbReference>
<evidence type="ECO:0000313" key="1">
    <source>
        <dbReference type="EMBL" id="GMQ64088.1"/>
    </source>
</evidence>
<keyword evidence="2" id="KW-1185">Reference proteome</keyword>
<comment type="caution">
    <text evidence="1">The sequence shown here is derived from an EMBL/GenBank/DDBJ whole genome shotgun (WGS) entry which is preliminary data.</text>
</comment>
<organism evidence="1 2">
    <name type="scientific">Vallitalea maricola</name>
    <dbReference type="NCBI Taxonomy" id="3074433"/>
    <lineage>
        <taxon>Bacteria</taxon>
        <taxon>Bacillati</taxon>
        <taxon>Bacillota</taxon>
        <taxon>Clostridia</taxon>
        <taxon>Lachnospirales</taxon>
        <taxon>Vallitaleaceae</taxon>
        <taxon>Vallitalea</taxon>
    </lineage>
</organism>